<dbReference type="EMBL" id="CP020114">
    <property type="protein sequence ID" value="AVZ30695.1"/>
    <property type="molecule type" value="Genomic_DNA"/>
</dbReference>
<name>A0A2S0Q7M5_NODSP</name>
<organism evidence="2 3">
    <name type="scientific">Nodularia spumigena UHCC 0039</name>
    <dbReference type="NCBI Taxonomy" id="1914872"/>
    <lineage>
        <taxon>Bacteria</taxon>
        <taxon>Bacillati</taxon>
        <taxon>Cyanobacteriota</taxon>
        <taxon>Cyanophyceae</taxon>
        <taxon>Nostocales</taxon>
        <taxon>Nodulariaceae</taxon>
        <taxon>Nodularia</taxon>
    </lineage>
</organism>
<dbReference type="KEGG" id="nsp:BMF81_02571"/>
<dbReference type="Gene3D" id="3.40.50.2000">
    <property type="entry name" value="Glycogen Phosphorylase B"/>
    <property type="match status" value="1"/>
</dbReference>
<sequence>MIKPLIINTKDINGGAARAAYRLHQGLKKINIDSTMLVGNKTSDDITVLGPNKKLGKGWGKIAPTLDCLPLIAYPKRQNKLIFSLQWLPDKLAAQVAKINPDLINLHWVNGGYVRIETLAKFKKPMVWTLHDMWAFTGGCHYSSGCDKYTKFCGACPLLESHRESDCLGLSMFILYFNTVASLETGWLIFLIFLQDTKSSNSSSSYSSANHLRPETK</sequence>
<keyword evidence="1" id="KW-1133">Transmembrane helix</keyword>
<feature type="transmembrane region" description="Helical" evidence="1">
    <location>
        <begin position="173"/>
        <end position="194"/>
    </location>
</feature>
<proteinExistence type="predicted"/>
<dbReference type="SUPFAM" id="SSF53756">
    <property type="entry name" value="UDP-Glycosyltransferase/glycogen phosphorylase"/>
    <property type="match status" value="1"/>
</dbReference>
<keyword evidence="1" id="KW-0812">Transmembrane</keyword>
<dbReference type="Proteomes" id="UP000244056">
    <property type="component" value="Chromosome"/>
</dbReference>
<dbReference type="RefSeq" id="WP_107806435.1">
    <property type="nucleotide sequence ID" value="NZ_CAWNZE010000001.1"/>
</dbReference>
<evidence type="ECO:0000256" key="1">
    <source>
        <dbReference type="SAM" id="Phobius"/>
    </source>
</evidence>
<dbReference type="GeneID" id="78017878"/>
<keyword evidence="1" id="KW-0472">Membrane</keyword>
<protein>
    <submittedName>
        <fullName evidence="2">Uncharacterized protein</fullName>
    </submittedName>
</protein>
<gene>
    <name evidence="2" type="ORF">BMF81_02571</name>
</gene>
<reference evidence="2 3" key="1">
    <citation type="submission" date="2017-03" db="EMBL/GenBank/DDBJ databases">
        <title>Comparative genomics of the toxic Baltic Sea cyanobacteria Nodularia spumigena UHCC 0039 and its response on varying salinity.</title>
        <authorList>
            <person name="Teikari J.E."/>
        </authorList>
    </citation>
    <scope>NUCLEOTIDE SEQUENCE [LARGE SCALE GENOMIC DNA]</scope>
    <source>
        <strain evidence="2 3">UHCC 0039</strain>
    </source>
</reference>
<accession>A0A2S0Q7M5</accession>
<evidence type="ECO:0000313" key="3">
    <source>
        <dbReference type="Proteomes" id="UP000244056"/>
    </source>
</evidence>
<evidence type="ECO:0000313" key="2">
    <source>
        <dbReference type="EMBL" id="AVZ30695.1"/>
    </source>
</evidence>
<dbReference type="AlphaFoldDB" id="A0A2S0Q7M5"/>